<organism evidence="1 2">
    <name type="scientific">Aerolutibacter ruishenii</name>
    <dbReference type="NCBI Taxonomy" id="686800"/>
    <lineage>
        <taxon>Bacteria</taxon>
        <taxon>Pseudomonadati</taxon>
        <taxon>Pseudomonadota</taxon>
        <taxon>Gammaproteobacteria</taxon>
        <taxon>Lysobacterales</taxon>
        <taxon>Lysobacteraceae</taxon>
        <taxon>Aerolutibacter</taxon>
    </lineage>
</organism>
<dbReference type="InterPro" id="IPR029058">
    <property type="entry name" value="AB_hydrolase_fold"/>
</dbReference>
<comment type="caution">
    <text evidence="1">The sequence shown here is derived from an EMBL/GenBank/DDBJ whole genome shotgun (WGS) entry which is preliminary data.</text>
</comment>
<evidence type="ECO:0008006" key="3">
    <source>
        <dbReference type="Google" id="ProtNLM"/>
    </source>
</evidence>
<gene>
    <name evidence="1" type="ORF">IP93_02792</name>
</gene>
<proteinExistence type="predicted"/>
<sequence length="297" mass="33374">MAVRLSAARFRVWKMQWSRSTHPLRGWRRASMADVMGIGSWEPHWIGISTHGRYAAFHRPEVSRGPAIVFVPPLLHEIERSRRFVTEVAGCLAEMGLPCLRFDYIGTGDSSGHADAVSLDSLQVDIWHAEAALRSLAGAGNVVVLAWRAASLPVFRWLKAGAMPRAVLMWEPVVDGAAWLEHLRRQDHSERLARRPYKYRLTNGAFQGDGHLLGFALSDRLRLDLADATLSLSEWRPSLPMWAILRSSEQHVSDEWDRHFTLPDGAPEFGGIDSTMFLSPPVERVVKCLGRALLEEL</sequence>
<name>A0A562LI28_9GAMM</name>
<dbReference type="EMBL" id="VLKP01000013">
    <property type="protein sequence ID" value="TWI07272.1"/>
    <property type="molecule type" value="Genomic_DNA"/>
</dbReference>
<accession>A0A562LI28</accession>
<dbReference type="Proteomes" id="UP000316471">
    <property type="component" value="Unassembled WGS sequence"/>
</dbReference>
<dbReference type="SUPFAM" id="SSF53474">
    <property type="entry name" value="alpha/beta-Hydrolases"/>
    <property type="match status" value="1"/>
</dbReference>
<evidence type="ECO:0000313" key="1">
    <source>
        <dbReference type="EMBL" id="TWI07272.1"/>
    </source>
</evidence>
<dbReference type="Gene3D" id="3.40.50.1820">
    <property type="entry name" value="alpha/beta hydrolase"/>
    <property type="match status" value="1"/>
</dbReference>
<reference evidence="1 2" key="1">
    <citation type="journal article" date="2015" name="Stand. Genomic Sci.">
        <title>Genomic Encyclopedia of Bacterial and Archaeal Type Strains, Phase III: the genomes of soil and plant-associated and newly described type strains.</title>
        <authorList>
            <person name="Whitman W.B."/>
            <person name="Woyke T."/>
            <person name="Klenk H.P."/>
            <person name="Zhou Y."/>
            <person name="Lilburn T.G."/>
            <person name="Beck B.J."/>
            <person name="De Vos P."/>
            <person name="Vandamme P."/>
            <person name="Eisen J.A."/>
            <person name="Garrity G."/>
            <person name="Hugenholtz P."/>
            <person name="Kyrpides N.C."/>
        </authorList>
    </citation>
    <scope>NUCLEOTIDE SEQUENCE [LARGE SCALE GENOMIC DNA]</scope>
    <source>
        <strain evidence="1 2">CGMCC 1.10136</strain>
    </source>
</reference>
<keyword evidence="2" id="KW-1185">Reference proteome</keyword>
<evidence type="ECO:0000313" key="2">
    <source>
        <dbReference type="Proteomes" id="UP000316471"/>
    </source>
</evidence>
<dbReference type="AlphaFoldDB" id="A0A562LI28"/>
<protein>
    <recommendedName>
        <fullName evidence="3">Exosortase A-associated hydrolase 2</fullName>
    </recommendedName>
</protein>